<dbReference type="InterPro" id="IPR006700">
    <property type="entry name" value="RsmE"/>
</dbReference>
<comment type="function">
    <text evidence="10 12">Specifically methylates the N3 position of the uracil ring of uridine 1498 (m3U1498) in 16S rRNA. Acts on the fully assembled 30S ribosomal subunit.</text>
</comment>
<dbReference type="GeneID" id="97380081"/>
<keyword evidence="5 12" id="KW-0963">Cytoplasm</keyword>
<dbReference type="NCBIfam" id="TIGR00046">
    <property type="entry name" value="RsmE family RNA methyltransferase"/>
    <property type="match status" value="1"/>
</dbReference>
<evidence type="ECO:0000256" key="1">
    <source>
        <dbReference type="ARBA" id="ARBA00004496"/>
    </source>
</evidence>
<dbReference type="InterPro" id="IPR046886">
    <property type="entry name" value="RsmE_MTase_dom"/>
</dbReference>
<dbReference type="Proteomes" id="UP000295184">
    <property type="component" value="Unassembled WGS sequence"/>
</dbReference>
<dbReference type="SUPFAM" id="SSF75217">
    <property type="entry name" value="alpha/beta knot"/>
    <property type="match status" value="1"/>
</dbReference>
<keyword evidence="8 12" id="KW-0808">Transferase</keyword>
<evidence type="ECO:0000256" key="11">
    <source>
        <dbReference type="ARBA" id="ARBA00047944"/>
    </source>
</evidence>
<dbReference type="Pfam" id="PF20260">
    <property type="entry name" value="PUA_4"/>
    <property type="match status" value="1"/>
</dbReference>
<evidence type="ECO:0000256" key="10">
    <source>
        <dbReference type="ARBA" id="ARBA00025699"/>
    </source>
</evidence>
<evidence type="ECO:0000256" key="5">
    <source>
        <dbReference type="ARBA" id="ARBA00022490"/>
    </source>
</evidence>
<dbReference type="GO" id="GO:0070475">
    <property type="term" value="P:rRNA base methylation"/>
    <property type="evidence" value="ECO:0007669"/>
    <property type="project" value="TreeGrafter"/>
</dbReference>
<evidence type="ECO:0000256" key="6">
    <source>
        <dbReference type="ARBA" id="ARBA00022552"/>
    </source>
</evidence>
<evidence type="ECO:0000259" key="14">
    <source>
        <dbReference type="Pfam" id="PF20260"/>
    </source>
</evidence>
<evidence type="ECO:0000256" key="9">
    <source>
        <dbReference type="ARBA" id="ARBA00022691"/>
    </source>
</evidence>
<evidence type="ECO:0000256" key="3">
    <source>
        <dbReference type="ARBA" id="ARBA00012328"/>
    </source>
</evidence>
<evidence type="ECO:0000259" key="13">
    <source>
        <dbReference type="Pfam" id="PF04452"/>
    </source>
</evidence>
<dbReference type="PANTHER" id="PTHR30027">
    <property type="entry name" value="RIBOSOMAL RNA SMALL SUBUNIT METHYLTRANSFERASE E"/>
    <property type="match status" value="1"/>
</dbReference>
<dbReference type="Pfam" id="PF04452">
    <property type="entry name" value="Methyltrans_RNA"/>
    <property type="match status" value="1"/>
</dbReference>
<dbReference type="CDD" id="cd18084">
    <property type="entry name" value="RsmE-like"/>
    <property type="match status" value="1"/>
</dbReference>
<keyword evidence="9 12" id="KW-0949">S-adenosyl-L-methionine</keyword>
<keyword evidence="6 12" id="KW-0698">rRNA processing</keyword>
<evidence type="ECO:0000256" key="12">
    <source>
        <dbReference type="PIRNR" id="PIRNR015601"/>
    </source>
</evidence>
<evidence type="ECO:0000313" key="16">
    <source>
        <dbReference type="Proteomes" id="UP000295184"/>
    </source>
</evidence>
<dbReference type="SUPFAM" id="SSF88697">
    <property type="entry name" value="PUA domain-like"/>
    <property type="match status" value="1"/>
</dbReference>
<name>A0A4R1QT61_9FIRM</name>
<dbReference type="InterPro" id="IPR029028">
    <property type="entry name" value="Alpha/beta_knot_MTases"/>
</dbReference>
<organism evidence="15 16">
    <name type="scientific">Allofournierella massiliensis</name>
    <dbReference type="NCBI Taxonomy" id="1650663"/>
    <lineage>
        <taxon>Bacteria</taxon>
        <taxon>Bacillati</taxon>
        <taxon>Bacillota</taxon>
        <taxon>Clostridia</taxon>
        <taxon>Eubacteriales</taxon>
        <taxon>Oscillospiraceae</taxon>
        <taxon>Allofournierella</taxon>
    </lineage>
</organism>
<dbReference type="Gene3D" id="3.40.1280.10">
    <property type="match status" value="1"/>
</dbReference>
<sequence>MPHRYFTSEISGDTALLTGADAHHLGKVMRARIGEQVILCDGSGFDYDGVITAIEPDQVQFSVANKRPCTAEPKAKVTVFAGYPKQDKLELILQKSVELGAERIVPFFSRFCVVTPKKEDQKNQRYARIAAEAAKQCGRGILPEVELPLNISQLPGRFSEFDAILFFYEKGGRPLRQCVPAEGGRIALITGAEGGFSEEEAQALIAAGATPVGLGPRILRCETAPIAALAAVMTLTGDLE</sequence>
<dbReference type="PIRSF" id="PIRSF015601">
    <property type="entry name" value="MTase_slr0722"/>
    <property type="match status" value="1"/>
</dbReference>
<dbReference type="OrthoDB" id="9815641at2"/>
<reference evidence="15 16" key="1">
    <citation type="submission" date="2019-03" db="EMBL/GenBank/DDBJ databases">
        <title>Genomic Encyclopedia of Type Strains, Phase IV (KMG-IV): sequencing the most valuable type-strain genomes for metagenomic binning, comparative biology and taxonomic classification.</title>
        <authorList>
            <person name="Goeker M."/>
        </authorList>
    </citation>
    <scope>NUCLEOTIDE SEQUENCE [LARGE SCALE GENOMIC DNA]</scope>
    <source>
        <strain evidence="15 16">DSM 100451</strain>
    </source>
</reference>
<dbReference type="EMBL" id="SLUM01000011">
    <property type="protein sequence ID" value="TCL57038.1"/>
    <property type="molecule type" value="Genomic_DNA"/>
</dbReference>
<comment type="similarity">
    <text evidence="2 12">Belongs to the RNA methyltransferase RsmE family.</text>
</comment>
<dbReference type="EC" id="2.1.1.193" evidence="3 12"/>
<comment type="caution">
    <text evidence="15">The sequence shown here is derived from an EMBL/GenBank/DDBJ whole genome shotgun (WGS) entry which is preliminary data.</text>
</comment>
<accession>A0A4R1QT61</accession>
<comment type="subcellular location">
    <subcellularLocation>
        <location evidence="1 12">Cytoplasm</location>
    </subcellularLocation>
</comment>
<dbReference type="InterPro" id="IPR046887">
    <property type="entry name" value="RsmE_PUA-like"/>
</dbReference>
<keyword evidence="7 12" id="KW-0489">Methyltransferase</keyword>
<dbReference type="AlphaFoldDB" id="A0A4R1QT61"/>
<feature type="domain" description="Ribosomal RNA small subunit methyltransferase E PUA-like" evidence="14">
    <location>
        <begin position="17"/>
        <end position="62"/>
    </location>
</feature>
<gene>
    <name evidence="15" type="ORF">EDD77_11132</name>
</gene>
<comment type="catalytic activity">
    <reaction evidence="11 12">
        <text>uridine(1498) in 16S rRNA + S-adenosyl-L-methionine = N(3)-methyluridine(1498) in 16S rRNA + S-adenosyl-L-homocysteine + H(+)</text>
        <dbReference type="Rhea" id="RHEA:42920"/>
        <dbReference type="Rhea" id="RHEA-COMP:10283"/>
        <dbReference type="Rhea" id="RHEA-COMP:10284"/>
        <dbReference type="ChEBI" id="CHEBI:15378"/>
        <dbReference type="ChEBI" id="CHEBI:57856"/>
        <dbReference type="ChEBI" id="CHEBI:59789"/>
        <dbReference type="ChEBI" id="CHEBI:65315"/>
        <dbReference type="ChEBI" id="CHEBI:74502"/>
        <dbReference type="EC" id="2.1.1.193"/>
    </reaction>
</comment>
<evidence type="ECO:0000256" key="2">
    <source>
        <dbReference type="ARBA" id="ARBA00005528"/>
    </source>
</evidence>
<dbReference type="InterPro" id="IPR029026">
    <property type="entry name" value="tRNA_m1G_MTases_N"/>
</dbReference>
<dbReference type="PANTHER" id="PTHR30027:SF3">
    <property type="entry name" value="16S RRNA (URACIL(1498)-N(3))-METHYLTRANSFERASE"/>
    <property type="match status" value="1"/>
</dbReference>
<dbReference type="GO" id="GO:0005737">
    <property type="term" value="C:cytoplasm"/>
    <property type="evidence" value="ECO:0007669"/>
    <property type="project" value="UniProtKB-SubCell"/>
</dbReference>
<dbReference type="STRING" id="1650663.GCA_001486665_00881"/>
<evidence type="ECO:0000256" key="7">
    <source>
        <dbReference type="ARBA" id="ARBA00022603"/>
    </source>
</evidence>
<protein>
    <recommendedName>
        <fullName evidence="4 12">Ribosomal RNA small subunit methyltransferase E</fullName>
        <ecNumber evidence="3 12">2.1.1.193</ecNumber>
    </recommendedName>
</protein>
<dbReference type="InterPro" id="IPR015947">
    <property type="entry name" value="PUA-like_sf"/>
</dbReference>
<feature type="domain" description="Ribosomal RNA small subunit methyltransferase E methyltransferase" evidence="13">
    <location>
        <begin position="74"/>
        <end position="232"/>
    </location>
</feature>
<dbReference type="GO" id="GO:0070042">
    <property type="term" value="F:rRNA (uridine-N3-)-methyltransferase activity"/>
    <property type="evidence" value="ECO:0007669"/>
    <property type="project" value="TreeGrafter"/>
</dbReference>
<dbReference type="RefSeq" id="WP_058963377.1">
    <property type="nucleotide sequence ID" value="NZ_CABKVM010000014.1"/>
</dbReference>
<proteinExistence type="inferred from homology"/>
<evidence type="ECO:0000256" key="4">
    <source>
        <dbReference type="ARBA" id="ARBA00013673"/>
    </source>
</evidence>
<evidence type="ECO:0000313" key="15">
    <source>
        <dbReference type="EMBL" id="TCL57038.1"/>
    </source>
</evidence>
<evidence type="ECO:0000256" key="8">
    <source>
        <dbReference type="ARBA" id="ARBA00022679"/>
    </source>
</evidence>